<protein>
    <recommendedName>
        <fullName evidence="4">Integral membrane protein</fullName>
    </recommendedName>
</protein>
<evidence type="ECO:0000313" key="3">
    <source>
        <dbReference type="Proteomes" id="UP000033540"/>
    </source>
</evidence>
<gene>
    <name evidence="2" type="ORF">P875_00011121</name>
</gene>
<dbReference type="Proteomes" id="UP000033540">
    <property type="component" value="Unassembled WGS sequence"/>
</dbReference>
<accession>A0A0F0IFJ0</accession>
<organism evidence="2 3">
    <name type="scientific">Aspergillus parasiticus (strain ATCC 56775 / NRRL 5862 / SRRC 143 / SU-1)</name>
    <dbReference type="NCBI Taxonomy" id="1403190"/>
    <lineage>
        <taxon>Eukaryota</taxon>
        <taxon>Fungi</taxon>
        <taxon>Dikarya</taxon>
        <taxon>Ascomycota</taxon>
        <taxon>Pezizomycotina</taxon>
        <taxon>Eurotiomycetes</taxon>
        <taxon>Eurotiomycetidae</taxon>
        <taxon>Eurotiales</taxon>
        <taxon>Aspergillaceae</taxon>
        <taxon>Aspergillus</taxon>
        <taxon>Aspergillus subgen. Circumdati</taxon>
    </lineage>
</organism>
<sequence length="866" mass="96112">MTSPAEQMFLFGEIIDPEPSSGLALFGYADLTAGSAIIFATITIPAYIVSDWKVLSPWISALLTTVFVRPIRAVVVGTSWLLMQLAAVRSLDDVFTTLRNLEDGVKSRIVESRLSRFVCAVVNWYFPFNRPLATVCRLSLSFVCGTTTVYGLSLPAAWHVFGLVMAVSLPEEELWYHCFDVFGRLEQGRLNRRDWLEVVFCFGQETGLELRAIIRDDWQLPRLIEGEIHHLYVLAFVTTSAVCAILAALSWYNLAKAVPSRDAAKLQPAASRVDPAGHETQLRGMPPTPREIDLWNMIDQCEGGSQAADGGWLGACQEAVCPTGLIEETRPRETTVIVELRQELAVKEGQLIFAQGKLRNVQDDTTAKERSLCERVAQLEQQLAREREQAEADSLNEHRLPRAELQTRKDQLVTLEHRLAAAEAREQQSRGHTDTEHQNLVVRNNELIAQNQELTAQCQAFQAEHNRLKLQFRDSSVAIQERDAALGRVILLETEPVTTQSSAESVVRQAQESLAHAYKADMALRQSMSDLQHTCDLTLAQERATADQAQKRASDLTAEVNDLQDPRAPPIPLRSFAQFTGDTRDVGSISTALAQSQVTASQQQTEINDLRRQLGEATQGFMWPSEQVAQEGVQKLREVLGNEERARTEDNICWGKKTRELEDECRKLRTRCPTRRRRRLCAVRVTGVHLLSPDLLQGLVSTPSGDVAQSSWIVGHYSSCAPGSFGDRSQWVEVLIIITVVATRGDEDAIKFPPPSVIGFLVHSPRVSSQGLLHNCASILLTSFAFVGGWRFNRLSLTAVNPVVRSLRPSQASGNPILCLPESPQFSISVATASKVQTRPKALILALAPSSLLRKDKQSHTPLSFV</sequence>
<evidence type="ECO:0000256" key="1">
    <source>
        <dbReference type="SAM" id="Coils"/>
    </source>
</evidence>
<dbReference type="STRING" id="1403190.A0A0F0IFJ0"/>
<dbReference type="AlphaFoldDB" id="A0A0F0IFJ0"/>
<name>A0A0F0IFJ0_ASPPU</name>
<evidence type="ECO:0008006" key="4">
    <source>
        <dbReference type="Google" id="ProtNLM"/>
    </source>
</evidence>
<feature type="coiled-coil region" evidence="1">
    <location>
        <begin position="369"/>
        <end position="471"/>
    </location>
</feature>
<comment type="caution">
    <text evidence="2">The sequence shown here is derived from an EMBL/GenBank/DDBJ whole genome shotgun (WGS) entry which is preliminary data.</text>
</comment>
<proteinExistence type="predicted"/>
<evidence type="ECO:0000313" key="2">
    <source>
        <dbReference type="EMBL" id="KJK64603.1"/>
    </source>
</evidence>
<dbReference type="OrthoDB" id="4510215at2759"/>
<keyword evidence="1" id="KW-0175">Coiled coil</keyword>
<dbReference type="EMBL" id="JZEE01000390">
    <property type="protein sequence ID" value="KJK64603.1"/>
    <property type="molecule type" value="Genomic_DNA"/>
</dbReference>
<reference evidence="2 3" key="1">
    <citation type="submission" date="2015-02" db="EMBL/GenBank/DDBJ databases">
        <title>Draft genome sequence of Aspergillus parasiticus SU-1.</title>
        <authorList>
            <person name="Yu J."/>
            <person name="Fedorova N."/>
            <person name="Yin Y."/>
            <person name="Losada L."/>
            <person name="Zafar N."/>
            <person name="Taujale R."/>
            <person name="Ehrlich K.C."/>
            <person name="Bhatnagar D."/>
            <person name="Cleveland T.E."/>
            <person name="Bennett J.W."/>
            <person name="Nierman W.C."/>
        </authorList>
    </citation>
    <scope>NUCLEOTIDE SEQUENCE [LARGE SCALE GENOMIC DNA]</scope>
    <source>
        <strain evidence="3">ATCC 56775 / NRRL 5862 / SRRC 143 / SU-1</strain>
    </source>
</reference>